<reference evidence="2" key="1">
    <citation type="journal article" date="2012" name="J. Bacteriol.">
        <title>Genome sequence of the haloalkaliphilic methanotrophic bacterium Methylomicrobium alcaliphilum 20Z.</title>
        <authorList>
            <person name="Vuilleumier S."/>
            <person name="Khmelenina V.N."/>
            <person name="Bringel F."/>
            <person name="Reshetnikov A.S."/>
            <person name="Lajus A."/>
            <person name="Mangenot S."/>
            <person name="Rouy Z."/>
            <person name="Op den Camp H.J."/>
            <person name="Jetten M.S."/>
            <person name="Dispirito A.A."/>
            <person name="Dunfield P."/>
            <person name="Klotz M.G."/>
            <person name="Semrau J.D."/>
            <person name="Stein L.Y."/>
            <person name="Barbe V."/>
            <person name="Medigue C."/>
            <person name="Trotsenko Y.A."/>
            <person name="Kalyuzhnaya M.G."/>
        </authorList>
    </citation>
    <scope>NUCLEOTIDE SEQUENCE [LARGE SCALE GENOMIC DNA]</scope>
    <source>
        <strain evidence="2">DSM 19304 / NCIMB 14124 / VKM B-2133 / 20Z</strain>
    </source>
</reference>
<proteinExistence type="predicted"/>
<dbReference type="EMBL" id="FO082060">
    <property type="protein sequence ID" value="CCE22540.1"/>
    <property type="molecule type" value="Genomic_DNA"/>
</dbReference>
<accession>G4T2Q6</accession>
<name>G4T2Q6_META2</name>
<gene>
    <name evidence="1" type="ordered locus">MEALZ_0846</name>
</gene>
<dbReference type="Proteomes" id="UP000008315">
    <property type="component" value="Chromosome"/>
</dbReference>
<keyword evidence="2" id="KW-1185">Reference proteome</keyword>
<dbReference type="AlphaFoldDB" id="G4T2Q6"/>
<evidence type="ECO:0000313" key="2">
    <source>
        <dbReference type="Proteomes" id="UP000008315"/>
    </source>
</evidence>
<dbReference type="HOGENOM" id="CLU_2991480_0_0_6"/>
<dbReference type="KEGG" id="mah:MEALZ_0846"/>
<dbReference type="STRING" id="1091494.MEALZ_0846"/>
<evidence type="ECO:0000313" key="1">
    <source>
        <dbReference type="EMBL" id="CCE22540.1"/>
    </source>
</evidence>
<protein>
    <submittedName>
        <fullName evidence="1">Uncharacterized protein</fullName>
    </submittedName>
</protein>
<organism evidence="1 2">
    <name type="scientific">Methylotuvimicrobium alcaliphilum (strain DSM 19304 / NCIMB 14124 / VKM B-2133 / 20Z)</name>
    <name type="common">Methylomicrobium alcaliphilum</name>
    <dbReference type="NCBI Taxonomy" id="1091494"/>
    <lineage>
        <taxon>Bacteria</taxon>
        <taxon>Pseudomonadati</taxon>
        <taxon>Pseudomonadota</taxon>
        <taxon>Gammaproteobacteria</taxon>
        <taxon>Methylococcales</taxon>
        <taxon>Methylococcaceae</taxon>
        <taxon>Methylotuvimicrobium</taxon>
    </lineage>
</organism>
<sequence length="57" mass="6064">MHKVTYTSSRLYGGLVTRLTGLREYVPVGLTAAIPAAGTCQSSPSPNSCLSYFMLVP</sequence>